<keyword evidence="2" id="KW-1185">Reference proteome</keyword>
<accession>A0A2S7SRL3</accession>
<dbReference type="EMBL" id="PPSL01000006">
    <property type="protein sequence ID" value="PQJ09247.1"/>
    <property type="molecule type" value="Genomic_DNA"/>
</dbReference>
<evidence type="ECO:0000313" key="2">
    <source>
        <dbReference type="Proteomes" id="UP000239872"/>
    </source>
</evidence>
<gene>
    <name evidence="1" type="ORF">CJD36_018530</name>
</gene>
<proteinExistence type="predicted"/>
<organism evidence="1 2">
    <name type="scientific">Flavipsychrobacter stenotrophus</name>
    <dbReference type="NCBI Taxonomy" id="2077091"/>
    <lineage>
        <taxon>Bacteria</taxon>
        <taxon>Pseudomonadati</taxon>
        <taxon>Bacteroidota</taxon>
        <taxon>Chitinophagia</taxon>
        <taxon>Chitinophagales</taxon>
        <taxon>Chitinophagaceae</taxon>
        <taxon>Flavipsychrobacter</taxon>
    </lineage>
</organism>
<dbReference type="AlphaFoldDB" id="A0A2S7SRL3"/>
<sequence>MGYYTKYSLSVVSGNIDKDYIKEITVLSDYGSLDHEIKWYEHEDHMKIISSNNPETLFRLHGEGEEGEVWDKLFLNGTMKIIEVDKPVSHDYDWASLSRI</sequence>
<name>A0A2S7SRL3_9BACT</name>
<evidence type="ECO:0000313" key="1">
    <source>
        <dbReference type="EMBL" id="PQJ09247.1"/>
    </source>
</evidence>
<comment type="caution">
    <text evidence="1">The sequence shown here is derived from an EMBL/GenBank/DDBJ whole genome shotgun (WGS) entry which is preliminary data.</text>
</comment>
<dbReference type="RefSeq" id="WP_105040698.1">
    <property type="nucleotide sequence ID" value="NZ_PPSL01000006.1"/>
</dbReference>
<protein>
    <submittedName>
        <fullName evidence="1">Uncharacterized protein</fullName>
    </submittedName>
</protein>
<reference evidence="1 2" key="1">
    <citation type="submission" date="2018-01" db="EMBL/GenBank/DDBJ databases">
        <title>A novel member of the phylum Bacteroidetes isolated from glacier ice.</title>
        <authorList>
            <person name="Liu Q."/>
            <person name="Xin Y.-H."/>
        </authorList>
    </citation>
    <scope>NUCLEOTIDE SEQUENCE [LARGE SCALE GENOMIC DNA]</scope>
    <source>
        <strain evidence="1 2">RB1R16</strain>
    </source>
</reference>
<dbReference type="Proteomes" id="UP000239872">
    <property type="component" value="Unassembled WGS sequence"/>
</dbReference>